<organism evidence="1 2">
    <name type="scientific">Sclerotinia sclerotiorum (strain ATCC 18683 / 1980 / Ss-1)</name>
    <name type="common">White mold</name>
    <name type="synonym">Whetzelinia sclerotiorum</name>
    <dbReference type="NCBI Taxonomy" id="665079"/>
    <lineage>
        <taxon>Eukaryota</taxon>
        <taxon>Fungi</taxon>
        <taxon>Dikarya</taxon>
        <taxon>Ascomycota</taxon>
        <taxon>Pezizomycotina</taxon>
        <taxon>Leotiomycetes</taxon>
        <taxon>Helotiales</taxon>
        <taxon>Sclerotiniaceae</taxon>
        <taxon>Sclerotinia</taxon>
    </lineage>
</organism>
<evidence type="ECO:0000313" key="1">
    <source>
        <dbReference type="EMBL" id="EDN97018.1"/>
    </source>
</evidence>
<dbReference type="KEGG" id="ssl:SS1G_01946"/>
<dbReference type="Proteomes" id="UP000001312">
    <property type="component" value="Unassembled WGS sequence"/>
</dbReference>
<proteinExistence type="predicted"/>
<keyword evidence="2" id="KW-1185">Reference proteome</keyword>
<dbReference type="EMBL" id="CH476622">
    <property type="protein sequence ID" value="EDN97018.1"/>
    <property type="molecule type" value="Genomic_DNA"/>
</dbReference>
<reference evidence="2" key="1">
    <citation type="journal article" date="2011" name="PLoS Genet.">
        <title>Genomic analysis of the necrotrophic fungal pathogens Sclerotinia sclerotiorum and Botrytis cinerea.</title>
        <authorList>
            <person name="Amselem J."/>
            <person name="Cuomo C.A."/>
            <person name="van Kan J.A."/>
            <person name="Viaud M."/>
            <person name="Benito E.P."/>
            <person name="Couloux A."/>
            <person name="Coutinho P.M."/>
            <person name="de Vries R.P."/>
            <person name="Dyer P.S."/>
            <person name="Fillinger S."/>
            <person name="Fournier E."/>
            <person name="Gout L."/>
            <person name="Hahn M."/>
            <person name="Kohn L."/>
            <person name="Lapalu N."/>
            <person name="Plummer K.M."/>
            <person name="Pradier J.M."/>
            <person name="Quevillon E."/>
            <person name="Sharon A."/>
            <person name="Simon A."/>
            <person name="ten Have A."/>
            <person name="Tudzynski B."/>
            <person name="Tudzynski P."/>
            <person name="Wincker P."/>
            <person name="Andrew M."/>
            <person name="Anthouard V."/>
            <person name="Beever R.E."/>
            <person name="Beffa R."/>
            <person name="Benoit I."/>
            <person name="Bouzid O."/>
            <person name="Brault B."/>
            <person name="Chen Z."/>
            <person name="Choquer M."/>
            <person name="Collemare J."/>
            <person name="Cotton P."/>
            <person name="Danchin E.G."/>
            <person name="Da Silva C."/>
            <person name="Gautier A."/>
            <person name="Giraud C."/>
            <person name="Giraud T."/>
            <person name="Gonzalez C."/>
            <person name="Grossetete S."/>
            <person name="Guldener U."/>
            <person name="Henrissat B."/>
            <person name="Howlett B.J."/>
            <person name="Kodira C."/>
            <person name="Kretschmer M."/>
            <person name="Lappartient A."/>
            <person name="Leroch M."/>
            <person name="Levis C."/>
            <person name="Mauceli E."/>
            <person name="Neuveglise C."/>
            <person name="Oeser B."/>
            <person name="Pearson M."/>
            <person name="Poulain J."/>
            <person name="Poussereau N."/>
            <person name="Quesneville H."/>
            <person name="Rascle C."/>
            <person name="Schumacher J."/>
            <person name="Segurens B."/>
            <person name="Sexton A."/>
            <person name="Silva E."/>
            <person name="Sirven C."/>
            <person name="Soanes D.M."/>
            <person name="Talbot N.J."/>
            <person name="Templeton M."/>
            <person name="Yandava C."/>
            <person name="Yarden O."/>
            <person name="Zeng Q."/>
            <person name="Rollins J.A."/>
            <person name="Lebrun M.H."/>
            <person name="Dickman M."/>
        </authorList>
    </citation>
    <scope>NUCLEOTIDE SEQUENCE [LARGE SCALE GENOMIC DNA]</scope>
    <source>
        <strain evidence="2">ATCC 18683 / 1980 / Ss-1</strain>
    </source>
</reference>
<protein>
    <submittedName>
        <fullName evidence="1">Uncharacterized protein</fullName>
    </submittedName>
</protein>
<dbReference type="GeneID" id="5493562"/>
<dbReference type="AlphaFoldDB" id="A7E9G6"/>
<dbReference type="InParanoid" id="A7E9G6"/>
<dbReference type="HOGENOM" id="CLU_2887149_0_0_1"/>
<sequence>MENNLKAVSLTDGSLMLNSSDNLIYEKGKLEYHGINVSEKVKFPSSISSIITLRKTFPLTSLE</sequence>
<accession>A7E9G6</accession>
<evidence type="ECO:0000313" key="2">
    <source>
        <dbReference type="Proteomes" id="UP000001312"/>
    </source>
</evidence>
<dbReference type="RefSeq" id="XP_001597750.1">
    <property type="nucleotide sequence ID" value="XM_001597700.1"/>
</dbReference>
<name>A7E9G6_SCLS1</name>
<gene>
    <name evidence="1" type="ORF">SS1G_01946</name>
</gene>